<dbReference type="EMBL" id="GG683299">
    <property type="protein sequence ID" value="EER02297.1"/>
    <property type="molecule type" value="Genomic_DNA"/>
</dbReference>
<evidence type="ECO:0000313" key="8">
    <source>
        <dbReference type="Proteomes" id="UP000007800"/>
    </source>
</evidence>
<feature type="region of interest" description="Disordered" evidence="5">
    <location>
        <begin position="26"/>
        <end position="57"/>
    </location>
</feature>
<feature type="domain" description="RRM" evidence="6">
    <location>
        <begin position="86"/>
        <end position="173"/>
    </location>
</feature>
<keyword evidence="2 4" id="KW-0694">RNA-binding</keyword>
<dbReference type="GO" id="GO:0008380">
    <property type="term" value="P:RNA splicing"/>
    <property type="evidence" value="ECO:0007669"/>
    <property type="project" value="UniProtKB-KW"/>
</dbReference>
<accession>C5LLS5</accession>
<dbReference type="AlphaFoldDB" id="C5LLS5"/>
<keyword evidence="3" id="KW-0508">mRNA splicing</keyword>
<dbReference type="InterPro" id="IPR012677">
    <property type="entry name" value="Nucleotide-bd_a/b_plait_sf"/>
</dbReference>
<reference evidence="7 8" key="1">
    <citation type="submission" date="2008-07" db="EMBL/GenBank/DDBJ databases">
        <authorList>
            <person name="El-Sayed N."/>
            <person name="Caler E."/>
            <person name="Inman J."/>
            <person name="Amedeo P."/>
            <person name="Hass B."/>
            <person name="Wortman J."/>
        </authorList>
    </citation>
    <scope>NUCLEOTIDE SEQUENCE [LARGE SCALE GENOMIC DNA]</scope>
    <source>
        <strain evidence="8">ATCC 50983 / TXsc</strain>
    </source>
</reference>
<dbReference type="InParanoid" id="C5LLS5"/>
<dbReference type="InterPro" id="IPR000504">
    <property type="entry name" value="RRM_dom"/>
</dbReference>
<keyword evidence="1" id="KW-0507">mRNA processing</keyword>
<evidence type="ECO:0000259" key="6">
    <source>
        <dbReference type="PROSITE" id="PS50102"/>
    </source>
</evidence>
<dbReference type="RefSeq" id="XP_002769579.1">
    <property type="nucleotide sequence ID" value="XM_002769533.1"/>
</dbReference>
<proteinExistence type="predicted"/>
<dbReference type="OMA" id="IWNEMRN"/>
<dbReference type="GO" id="GO:0006397">
    <property type="term" value="P:mRNA processing"/>
    <property type="evidence" value="ECO:0007669"/>
    <property type="project" value="UniProtKB-KW"/>
</dbReference>
<feature type="compositionally biased region" description="Polar residues" evidence="5">
    <location>
        <begin position="45"/>
        <end position="57"/>
    </location>
</feature>
<protein>
    <submittedName>
        <fullName evidence="7">Splicing factor u2af large subunit, putative</fullName>
    </submittedName>
</protein>
<organism evidence="8">
    <name type="scientific">Perkinsus marinus (strain ATCC 50983 / TXsc)</name>
    <dbReference type="NCBI Taxonomy" id="423536"/>
    <lineage>
        <taxon>Eukaryota</taxon>
        <taxon>Sar</taxon>
        <taxon>Alveolata</taxon>
        <taxon>Perkinsozoa</taxon>
        <taxon>Perkinsea</taxon>
        <taxon>Perkinsida</taxon>
        <taxon>Perkinsidae</taxon>
        <taxon>Perkinsus</taxon>
    </lineage>
</organism>
<keyword evidence="8" id="KW-1185">Reference proteome</keyword>
<dbReference type="SUPFAM" id="SSF54928">
    <property type="entry name" value="RNA-binding domain, RBD"/>
    <property type="match status" value="1"/>
</dbReference>
<dbReference type="Proteomes" id="UP000007800">
    <property type="component" value="Unassembled WGS sequence"/>
</dbReference>
<evidence type="ECO:0000256" key="1">
    <source>
        <dbReference type="ARBA" id="ARBA00022664"/>
    </source>
</evidence>
<feature type="compositionally biased region" description="Basic and acidic residues" evidence="5">
    <location>
        <begin position="26"/>
        <end position="37"/>
    </location>
</feature>
<dbReference type="OrthoDB" id="10266058at2759"/>
<sequence>MLVGIGEVANAHATTIVVTGHIDISNQDRDSSTEREKARRRAQRNFLNKSSQQAGSNSNMFWDGFQWIPKIGTQDSAQHNATRKNRRLYVANLPIQLGLTEEFLGQQLFAALRERGCVATDGHSPVLHVWFAREKGGNYGFVEFATLEDTENALTLDGLVVMGAPITIRRPSDYQDSTVPMLNDSVVAAVAAASNSASGSMSSQATSRIVRFAQVVRVGPNTTREEYNDVIEDMQSGCGGFGKLDAVYVASADIHDPSTEGLVLAAGDVCLEYSDLGGAEACMRGMHGRKYDGQVVHMSSVDEETWQNLAKPVLVEMDAALGLL</sequence>
<dbReference type="Gene3D" id="3.30.70.330">
    <property type="match status" value="2"/>
</dbReference>
<evidence type="ECO:0000256" key="4">
    <source>
        <dbReference type="PROSITE-ProRule" id="PRU00176"/>
    </source>
</evidence>
<dbReference type="SMART" id="SM00360">
    <property type="entry name" value="RRM"/>
    <property type="match status" value="1"/>
</dbReference>
<evidence type="ECO:0000256" key="5">
    <source>
        <dbReference type="SAM" id="MobiDB-lite"/>
    </source>
</evidence>
<dbReference type="PROSITE" id="PS50102">
    <property type="entry name" value="RRM"/>
    <property type="match status" value="1"/>
</dbReference>
<evidence type="ECO:0000256" key="2">
    <source>
        <dbReference type="ARBA" id="ARBA00022884"/>
    </source>
</evidence>
<name>C5LLS5_PERM5</name>
<dbReference type="PANTHER" id="PTHR23139">
    <property type="entry name" value="RNA-BINDING PROTEIN"/>
    <property type="match status" value="1"/>
</dbReference>
<evidence type="ECO:0000313" key="7">
    <source>
        <dbReference type="EMBL" id="EER02297.1"/>
    </source>
</evidence>
<gene>
    <name evidence="7" type="ORF">Pmar_PMAR006620</name>
</gene>
<dbReference type="GO" id="GO:0003723">
    <property type="term" value="F:RNA binding"/>
    <property type="evidence" value="ECO:0007669"/>
    <property type="project" value="UniProtKB-UniRule"/>
</dbReference>
<dbReference type="GeneID" id="9055366"/>
<dbReference type="CDD" id="cd12232">
    <property type="entry name" value="RRM3_U2AF65"/>
    <property type="match status" value="1"/>
</dbReference>
<evidence type="ECO:0000256" key="3">
    <source>
        <dbReference type="ARBA" id="ARBA00023187"/>
    </source>
</evidence>
<dbReference type="InterPro" id="IPR035979">
    <property type="entry name" value="RBD_domain_sf"/>
</dbReference>